<proteinExistence type="predicted"/>
<sequence>MVRDLGTLSGMTAAELPASLGSVFTVADAAAAGVARSRLRARDLRTPYRGVRITGGHPLFAPAGDPDHEARRAAMLARAAALRGVMTETQFFTHAAAAVIWGFPLPAWLLADARPLDVGVFAPLRHPRRLGVAGHQVLPGHAHVTRHPVSGVQVTTPASTWVMLGAHLGVWDLVAAGDFVVREPMFGGDDGSLATIAQLECLAGAGRRVGVKRLREALPLIRTRSASATETRCRLVLTGAGLPEPQLNHELRDPSGMLLAVLDLAYPERRVAVEYEGAHHLLDSVQWSKDITRYEMLAALGWTVIRVTSAQLHGDAAGVVARVRRALAARPDAASPVTFGDVRRPRVTTTDW</sequence>
<protein>
    <submittedName>
        <fullName evidence="2">Uncharacterized protein DUF559</fullName>
    </submittedName>
</protein>
<evidence type="ECO:0000313" key="3">
    <source>
        <dbReference type="Proteomes" id="UP000273158"/>
    </source>
</evidence>
<dbReference type="Proteomes" id="UP000273158">
    <property type="component" value="Unassembled WGS sequence"/>
</dbReference>
<dbReference type="RefSeq" id="WP_241965051.1">
    <property type="nucleotide sequence ID" value="NZ_RCDB01000001.1"/>
</dbReference>
<dbReference type="InterPro" id="IPR011335">
    <property type="entry name" value="Restrct_endonuc-II-like"/>
</dbReference>
<dbReference type="Pfam" id="PF04480">
    <property type="entry name" value="DUF559"/>
    <property type="match status" value="1"/>
</dbReference>
<reference evidence="2 3" key="1">
    <citation type="journal article" date="2015" name="Stand. Genomic Sci.">
        <title>Genomic Encyclopedia of Bacterial and Archaeal Type Strains, Phase III: the genomes of soil and plant-associated and newly described type strains.</title>
        <authorList>
            <person name="Whitman W.B."/>
            <person name="Woyke T."/>
            <person name="Klenk H.P."/>
            <person name="Zhou Y."/>
            <person name="Lilburn T.G."/>
            <person name="Beck B.J."/>
            <person name="De Vos P."/>
            <person name="Vandamme P."/>
            <person name="Eisen J.A."/>
            <person name="Garrity G."/>
            <person name="Hugenholtz P."/>
            <person name="Kyrpides N.C."/>
        </authorList>
    </citation>
    <scope>NUCLEOTIDE SEQUENCE [LARGE SCALE GENOMIC DNA]</scope>
    <source>
        <strain evidence="2 3">S2T63</strain>
    </source>
</reference>
<dbReference type="EMBL" id="RCDB01000001">
    <property type="protein sequence ID" value="RLK52417.1"/>
    <property type="molecule type" value="Genomic_DNA"/>
</dbReference>
<comment type="caution">
    <text evidence="2">The sequence shown here is derived from an EMBL/GenBank/DDBJ whole genome shotgun (WGS) entry which is preliminary data.</text>
</comment>
<dbReference type="SUPFAM" id="SSF52980">
    <property type="entry name" value="Restriction endonuclease-like"/>
    <property type="match status" value="1"/>
</dbReference>
<accession>A0A498CAY8</accession>
<dbReference type="InterPro" id="IPR007569">
    <property type="entry name" value="DUF559"/>
</dbReference>
<dbReference type="Gene3D" id="3.40.960.10">
    <property type="entry name" value="VSR Endonuclease"/>
    <property type="match status" value="1"/>
</dbReference>
<gene>
    <name evidence="2" type="ORF">C7474_0355</name>
</gene>
<name>A0A498CAY8_9MICO</name>
<evidence type="ECO:0000313" key="2">
    <source>
        <dbReference type="EMBL" id="RLK52417.1"/>
    </source>
</evidence>
<organism evidence="2 3">
    <name type="scientific">Microbacterium telephonicum</name>
    <dbReference type="NCBI Taxonomy" id="1714841"/>
    <lineage>
        <taxon>Bacteria</taxon>
        <taxon>Bacillati</taxon>
        <taxon>Actinomycetota</taxon>
        <taxon>Actinomycetes</taxon>
        <taxon>Micrococcales</taxon>
        <taxon>Microbacteriaceae</taxon>
        <taxon>Microbacterium</taxon>
    </lineage>
</organism>
<feature type="domain" description="DUF559" evidence="1">
    <location>
        <begin position="261"/>
        <end position="327"/>
    </location>
</feature>
<dbReference type="AlphaFoldDB" id="A0A498CAY8"/>
<evidence type="ECO:0000259" key="1">
    <source>
        <dbReference type="Pfam" id="PF04480"/>
    </source>
</evidence>
<keyword evidence="3" id="KW-1185">Reference proteome</keyword>